<dbReference type="CDD" id="cd09917">
    <property type="entry name" value="F-box_SF"/>
    <property type="match status" value="1"/>
</dbReference>
<name>A0A366RBB0_9HYPO</name>
<sequence length="446" mass="51176">MRSMVTLPTELIVEIAENLSGDLKNFSLTSHRLRHAISHILFRTLNIACPLVSGMLLEHVLVKYRHAISRIHLHIRLRPNLPEDDIDEYDINGMPSIWGTERSYTLLQLVRGEIFSHIDSFSVHFDPSQFDLEGCWFGDGGTWGGGGGESISVFQDYEDDEAWEGDEGTNGDGMMLNFERLYIWRAQYNQVFEALVMNLNITKLRFVNLLPKRASIWYSDDWVNMLQRLTHFDVGIFGAESAGWHGNTTDGFIDFINEFLNFIAFYLTNVKHLRLEASPLSVFGTDTYITGWHDPFPLHGPASALHSLELKNIVLGNDVMDYLRDQGGTLRELTLHNCMCYSCKLGPEPRWSHIWDTVSKYCKVLRRLNFLQDEEPPLGSFRIANRMARKKKDLIVWRYADIDPERGTVLEDGDANVGEVITGCAFEEYCDLQETLARRRKNSIDE</sequence>
<evidence type="ECO:0008006" key="3">
    <source>
        <dbReference type="Google" id="ProtNLM"/>
    </source>
</evidence>
<gene>
    <name evidence="1" type="ORF">FIESC28_08123</name>
</gene>
<dbReference type="GeneID" id="41997558"/>
<evidence type="ECO:0000313" key="1">
    <source>
        <dbReference type="EMBL" id="RBR13495.1"/>
    </source>
</evidence>
<comment type="caution">
    <text evidence="1">The sequence shown here is derived from an EMBL/GenBank/DDBJ whole genome shotgun (WGS) entry which is preliminary data.</text>
</comment>
<reference evidence="1 2" key="1">
    <citation type="submission" date="2018-06" db="EMBL/GenBank/DDBJ databases">
        <title>Fusarium incarnatum-equiseti species complex species 28.</title>
        <authorList>
            <person name="Gardiner D.M."/>
        </authorList>
    </citation>
    <scope>NUCLEOTIDE SEQUENCE [LARGE SCALE GENOMIC DNA]</scope>
    <source>
        <strain evidence="1 2">FIESC_28</strain>
    </source>
</reference>
<protein>
    <recommendedName>
        <fullName evidence="3">F-box domain-containing protein</fullName>
    </recommendedName>
</protein>
<dbReference type="Proteomes" id="UP000253153">
    <property type="component" value="Unassembled WGS sequence"/>
</dbReference>
<dbReference type="OrthoDB" id="5410873at2759"/>
<dbReference type="EMBL" id="QKXC01000180">
    <property type="protein sequence ID" value="RBR13495.1"/>
    <property type="molecule type" value="Genomic_DNA"/>
</dbReference>
<organism evidence="1 2">
    <name type="scientific">Fusarium coffeatum</name>
    <dbReference type="NCBI Taxonomy" id="231269"/>
    <lineage>
        <taxon>Eukaryota</taxon>
        <taxon>Fungi</taxon>
        <taxon>Dikarya</taxon>
        <taxon>Ascomycota</taxon>
        <taxon>Pezizomycotina</taxon>
        <taxon>Sordariomycetes</taxon>
        <taxon>Hypocreomycetidae</taxon>
        <taxon>Hypocreales</taxon>
        <taxon>Nectriaceae</taxon>
        <taxon>Fusarium</taxon>
        <taxon>Fusarium incarnatum-equiseti species complex</taxon>
    </lineage>
</organism>
<evidence type="ECO:0000313" key="2">
    <source>
        <dbReference type="Proteomes" id="UP000253153"/>
    </source>
</evidence>
<proteinExistence type="predicted"/>
<dbReference type="AlphaFoldDB" id="A0A366RBB0"/>
<keyword evidence="2" id="KW-1185">Reference proteome</keyword>
<dbReference type="RefSeq" id="XP_031013653.1">
    <property type="nucleotide sequence ID" value="XM_031162262.1"/>
</dbReference>
<accession>A0A366RBB0</accession>